<gene>
    <name evidence="4" type="primary">p7</name>
</gene>
<sequence length="63" mass="6797">MDIQSKDTNLSVKEPGKSAKRGSTKNKLDIAHSGVSKGTSRDLVGANFVTVADKVEFVVHLHF</sequence>
<dbReference type="InterPro" id="IPR007982">
    <property type="entry name" value="Tombusvirus_movement"/>
</dbReference>
<dbReference type="EMBL" id="EU852918">
    <property type="protein sequence ID" value="ACJ38454.1"/>
    <property type="molecule type" value="Genomic_RNA"/>
</dbReference>
<protein>
    <submittedName>
        <fullName evidence="5">Putative movement protein</fullName>
    </submittedName>
    <submittedName>
        <fullName evidence="4">p7</fullName>
    </submittedName>
</protein>
<feature type="region of interest" description="Disordered" evidence="3">
    <location>
        <begin position="1"/>
        <end position="28"/>
    </location>
</feature>
<accession>C6F399</accession>
<dbReference type="Pfam" id="PF05318">
    <property type="entry name" value="Tombus_movement"/>
    <property type="match status" value="1"/>
</dbReference>
<evidence type="ECO:0000313" key="4">
    <source>
        <dbReference type="EMBL" id="ACJ24786.1"/>
    </source>
</evidence>
<evidence type="ECO:0000313" key="5">
    <source>
        <dbReference type="EMBL" id="ACJ38454.1"/>
    </source>
</evidence>
<keyword evidence="2" id="KW-0916">Viral movement protein</keyword>
<proteinExistence type="predicted"/>
<evidence type="ECO:0000256" key="2">
    <source>
        <dbReference type="ARBA" id="ARBA00023031"/>
    </source>
</evidence>
<evidence type="ECO:0000256" key="1">
    <source>
        <dbReference type="ARBA" id="ARBA00022448"/>
    </source>
</evidence>
<keyword evidence="1" id="KW-0813">Transport</keyword>
<reference evidence="4" key="1">
    <citation type="journal article" date="2011" name="Virus Res.">
        <title>Population differentiation and selective constraints in Pelargonium line pattern virus.</title>
        <authorList>
            <person name="Castano A."/>
            <person name="Ruiz L."/>
            <person name="Elena S.F."/>
            <person name="Hernandez C."/>
        </authorList>
    </citation>
    <scope>NUCLEOTIDE SEQUENCE</scope>
    <source>
        <strain evidence="4">SPA4</strain>
    </source>
</reference>
<organism evidence="4">
    <name type="scientific">Pelargonium line pattern virus</name>
    <dbReference type="NCBI Taxonomy" id="167019"/>
    <lineage>
        <taxon>Viruses</taxon>
        <taxon>Riboviria</taxon>
        <taxon>Orthornavirae</taxon>
        <taxon>Kitrinoviricota</taxon>
        <taxon>Tolucaviricetes</taxon>
        <taxon>Tolivirales</taxon>
        <taxon>Tombusviridae</taxon>
        <taxon>Procedovirinae</taxon>
        <taxon>Pelarspovirus</taxon>
        <taxon>Pelarspovirus lineapelargonii</taxon>
    </lineage>
</organism>
<name>C6F399_9TOMB</name>
<evidence type="ECO:0000256" key="3">
    <source>
        <dbReference type="SAM" id="MobiDB-lite"/>
    </source>
</evidence>
<dbReference type="EMBL" id="EU849616">
    <property type="protein sequence ID" value="ACJ24786.1"/>
    <property type="molecule type" value="Genomic_RNA"/>
</dbReference>
<dbReference type="GO" id="GO:0046740">
    <property type="term" value="P:transport of virus in host, cell to cell"/>
    <property type="evidence" value="ECO:0007669"/>
    <property type="project" value="UniProtKB-KW"/>
</dbReference>
<feature type="compositionally biased region" description="Polar residues" evidence="3">
    <location>
        <begin position="1"/>
        <end position="11"/>
    </location>
</feature>